<evidence type="ECO:0000313" key="10">
    <source>
        <dbReference type="Proteomes" id="UP000265443"/>
    </source>
</evidence>
<organism evidence="9 10">
    <name type="scientific">Meiothermus hypogaeus</name>
    <dbReference type="NCBI Taxonomy" id="884155"/>
    <lineage>
        <taxon>Bacteria</taxon>
        <taxon>Thermotogati</taxon>
        <taxon>Deinococcota</taxon>
        <taxon>Deinococci</taxon>
        <taxon>Thermales</taxon>
        <taxon>Thermaceae</taxon>
        <taxon>Meiothermus</taxon>
    </lineage>
</organism>
<evidence type="ECO:0000313" key="9">
    <source>
        <dbReference type="EMBL" id="RIH76605.1"/>
    </source>
</evidence>
<comment type="subcellular location">
    <subcellularLocation>
        <location evidence="1">Cell inner membrane</location>
        <topology evidence="1">Single-pass membrane protein</topology>
    </subcellularLocation>
</comment>
<reference evidence="9 10" key="1">
    <citation type="submission" date="2018-08" db="EMBL/GenBank/DDBJ databases">
        <title>Meiothermus hypogaeus DSM 23238 genome sequencing project.</title>
        <authorList>
            <person name="Da Costa M.S."/>
            <person name="Albuquerque L."/>
            <person name="Raposo P."/>
            <person name="Froufe H.J.C."/>
            <person name="Barroso C.S."/>
            <person name="Egas C."/>
        </authorList>
    </citation>
    <scope>NUCLEOTIDE SEQUENCE [LARGE SCALE GENOMIC DNA]</scope>
    <source>
        <strain evidence="9 10">DSM 23238</strain>
    </source>
</reference>
<evidence type="ECO:0000256" key="2">
    <source>
        <dbReference type="ARBA" id="ARBA00022475"/>
    </source>
</evidence>
<keyword evidence="6" id="KW-0472">Membrane</keyword>
<evidence type="ECO:0000256" key="4">
    <source>
        <dbReference type="ARBA" id="ARBA00022692"/>
    </source>
</evidence>
<keyword evidence="3" id="KW-0997">Cell inner membrane</keyword>
<comment type="function">
    <text evidence="7">Participates in the barrier function of the cell envelope.</text>
</comment>
<dbReference type="PANTHER" id="PTHR30336:SF0">
    <property type="entry name" value="PROTEIN SANA"/>
    <property type="match status" value="1"/>
</dbReference>
<evidence type="ECO:0000256" key="5">
    <source>
        <dbReference type="ARBA" id="ARBA00022989"/>
    </source>
</evidence>
<dbReference type="RefSeq" id="WP_206074919.1">
    <property type="nucleotide sequence ID" value="NZ_QWKY01000048.1"/>
</dbReference>
<dbReference type="CDD" id="cd06259">
    <property type="entry name" value="YdcF-like"/>
    <property type="match status" value="1"/>
</dbReference>
<dbReference type="Pfam" id="PF02698">
    <property type="entry name" value="DUF218"/>
    <property type="match status" value="1"/>
</dbReference>
<dbReference type="InterPro" id="IPR003848">
    <property type="entry name" value="DUF218"/>
</dbReference>
<dbReference type="PANTHER" id="PTHR30336">
    <property type="entry name" value="INNER MEMBRANE PROTEIN, PROBABLE PERMEASE"/>
    <property type="match status" value="1"/>
</dbReference>
<gene>
    <name evidence="9" type="ORF">Mhypo_02382</name>
</gene>
<evidence type="ECO:0000256" key="1">
    <source>
        <dbReference type="ARBA" id="ARBA00004377"/>
    </source>
</evidence>
<keyword evidence="4" id="KW-0812">Transmembrane</keyword>
<name>A0ABX9MKX1_9DEIN</name>
<evidence type="ECO:0000256" key="7">
    <source>
        <dbReference type="ARBA" id="ARBA00037355"/>
    </source>
</evidence>
<comment type="caution">
    <text evidence="9">The sequence shown here is derived from an EMBL/GenBank/DDBJ whole genome shotgun (WGS) entry which is preliminary data.</text>
</comment>
<sequence>MRWTLLFKYLFWSAGLLILSTLLILSGTNAWVERYSQAWLYQDPLLVPHNRVGLVLGTGPTTVRGRPNPYFVGRIQAAAQLYQAGKVDYLLVSGDNSSPYYDEPSAMREALMALGVPKERIYRDYAGFRTLDSVVRAREVFGEQRFTIVSQRFHNQRAIFIARHRGLEAIGYNAPDPPEGFNSNTRFREPLARVQMLLDLLLNKQPRYLGAPIRIGIDPIQ</sequence>
<dbReference type="InterPro" id="IPR051599">
    <property type="entry name" value="Cell_Envelope_Assoc"/>
</dbReference>
<accession>A0ABX9MKX1</accession>
<proteinExistence type="predicted"/>
<keyword evidence="10" id="KW-1185">Reference proteome</keyword>
<feature type="domain" description="DUF218" evidence="8">
    <location>
        <begin position="54"/>
        <end position="174"/>
    </location>
</feature>
<dbReference type="Proteomes" id="UP000265443">
    <property type="component" value="Unassembled WGS sequence"/>
</dbReference>
<keyword evidence="5" id="KW-1133">Transmembrane helix</keyword>
<evidence type="ECO:0000259" key="8">
    <source>
        <dbReference type="Pfam" id="PF02698"/>
    </source>
</evidence>
<evidence type="ECO:0000256" key="3">
    <source>
        <dbReference type="ARBA" id="ARBA00022519"/>
    </source>
</evidence>
<protein>
    <recommendedName>
        <fullName evidence="8">DUF218 domain-containing protein</fullName>
    </recommendedName>
</protein>
<evidence type="ECO:0000256" key="6">
    <source>
        <dbReference type="ARBA" id="ARBA00023136"/>
    </source>
</evidence>
<keyword evidence="2" id="KW-1003">Cell membrane</keyword>
<dbReference type="EMBL" id="QWKY01000048">
    <property type="protein sequence ID" value="RIH76605.1"/>
    <property type="molecule type" value="Genomic_DNA"/>
</dbReference>